<evidence type="ECO:0000313" key="2">
    <source>
        <dbReference type="EMBL" id="WZO36177.1"/>
    </source>
</evidence>
<dbReference type="AlphaFoldDB" id="A0AAU6SH79"/>
<dbReference type="InterPro" id="IPR040596">
    <property type="entry name" value="RNase_II_C_S1"/>
</dbReference>
<organism evidence="2">
    <name type="scientific">Microbacterium sp. LWS13-1.2</name>
    <dbReference type="NCBI Taxonomy" id="3135264"/>
    <lineage>
        <taxon>Bacteria</taxon>
        <taxon>Bacillati</taxon>
        <taxon>Actinomycetota</taxon>
        <taxon>Actinomycetes</taxon>
        <taxon>Micrococcales</taxon>
        <taxon>Microbacteriaceae</taxon>
        <taxon>Microbacterium</taxon>
    </lineage>
</organism>
<protein>
    <submittedName>
        <fullName evidence="2">RNB domain-containing ribonuclease</fullName>
    </submittedName>
</protein>
<dbReference type="InterPro" id="IPR050180">
    <property type="entry name" value="RNR_Ribonuclease"/>
</dbReference>
<dbReference type="EMBL" id="CP151632">
    <property type="protein sequence ID" value="WZO36177.1"/>
    <property type="molecule type" value="Genomic_DNA"/>
</dbReference>
<dbReference type="RefSeq" id="WP_349426973.1">
    <property type="nucleotide sequence ID" value="NZ_CP151632.1"/>
</dbReference>
<dbReference type="InterPro" id="IPR001900">
    <property type="entry name" value="RNase_II/R"/>
</dbReference>
<dbReference type="SMART" id="SM00955">
    <property type="entry name" value="RNB"/>
    <property type="match status" value="1"/>
</dbReference>
<dbReference type="GO" id="GO:0006402">
    <property type="term" value="P:mRNA catabolic process"/>
    <property type="evidence" value="ECO:0007669"/>
    <property type="project" value="TreeGrafter"/>
</dbReference>
<dbReference type="PANTHER" id="PTHR23355">
    <property type="entry name" value="RIBONUCLEASE"/>
    <property type="match status" value="1"/>
</dbReference>
<dbReference type="SUPFAM" id="SSF50249">
    <property type="entry name" value="Nucleic acid-binding proteins"/>
    <property type="match status" value="1"/>
</dbReference>
<accession>A0AAU6SH79</accession>
<name>A0AAU6SH79_9MICO</name>
<gene>
    <name evidence="2" type="ORF">MRBLWS13_003895</name>
</gene>
<dbReference type="GO" id="GO:0000932">
    <property type="term" value="C:P-body"/>
    <property type="evidence" value="ECO:0007669"/>
    <property type="project" value="TreeGrafter"/>
</dbReference>
<dbReference type="PANTHER" id="PTHR23355:SF42">
    <property type="entry name" value="RIBONUCLEASE II, CHLOROPLASTIC_MITOCHONDRIAL"/>
    <property type="match status" value="1"/>
</dbReference>
<evidence type="ECO:0000259" key="1">
    <source>
        <dbReference type="SMART" id="SM00955"/>
    </source>
</evidence>
<dbReference type="InterPro" id="IPR012340">
    <property type="entry name" value="NA-bd_OB-fold"/>
</dbReference>
<dbReference type="Pfam" id="PF00773">
    <property type="entry name" value="RNB"/>
    <property type="match status" value="1"/>
</dbReference>
<proteinExistence type="predicted"/>
<sequence>MPARRPRVVPARAHDDLTESLSQLRTELDLPDGFPAAVEAEAQQAVRSVPADPAAAQLDDLRDIEFLTIDPAGSTDLDQALHLERTPTGAVVHYAIADLPAFVTPGGAVDGEARLRGQTLYAADGRIPLHPVALSEDAASLLPGRERRAFVWRFVLDDGARPVETTLRRAVIRSRAQWTYMDAQTAIDAGTAPNALQALAWFGPLRREREAERGGVSLNVPETRIVADDSGYRLERDAPLAVEDWNAQLSLLTGMAAADLMLRGGVGILRTMPAADPDDVAAFRAQTVALGIPWTAGVSYGDYLRSLDRDRPAALAILDAAAGLFRGAGYVAFDGSAPADPLQAAIGAPYAHATAPLRRLVDRWSLVVCEALANQREVPSWARESLPTLPPLMARSDGVANRLDAAALDRVEAALLSRREGQAFEAVVLGRRNDGARVQLTDPPVTAKVAGLDAAPGSTVRLRLRSASIATGSIVLEPTA</sequence>
<feature type="domain" description="RNB" evidence="1">
    <location>
        <begin position="58"/>
        <end position="375"/>
    </location>
</feature>
<reference evidence="2" key="1">
    <citation type="submission" date="2024-04" db="EMBL/GenBank/DDBJ databases">
        <authorList>
            <person name="Roder T."/>
            <person name="Oberhansli S."/>
            <person name="Kreuzer M."/>
        </authorList>
    </citation>
    <scope>NUCLEOTIDE SEQUENCE</scope>
    <source>
        <strain evidence="2">LWS13-1.2</strain>
    </source>
</reference>
<dbReference type="Pfam" id="PF18614">
    <property type="entry name" value="RNase_II_C_S1"/>
    <property type="match status" value="1"/>
</dbReference>
<dbReference type="GO" id="GO:0003723">
    <property type="term" value="F:RNA binding"/>
    <property type="evidence" value="ECO:0007669"/>
    <property type="project" value="InterPro"/>
</dbReference>
<dbReference type="GO" id="GO:0000175">
    <property type="term" value="F:3'-5'-RNA exonuclease activity"/>
    <property type="evidence" value="ECO:0007669"/>
    <property type="project" value="TreeGrafter"/>
</dbReference>